<keyword evidence="3" id="KW-0804">Transcription</keyword>
<dbReference type="GO" id="GO:1901135">
    <property type="term" value="P:carbohydrate derivative metabolic process"/>
    <property type="evidence" value="ECO:0007669"/>
    <property type="project" value="InterPro"/>
</dbReference>
<dbReference type="Pfam" id="PF01418">
    <property type="entry name" value="HTH_6"/>
    <property type="match status" value="1"/>
</dbReference>
<dbReference type="Gene3D" id="3.40.50.10490">
    <property type="entry name" value="Glucose-6-phosphate isomerase like protein, domain 1"/>
    <property type="match status" value="1"/>
</dbReference>
<evidence type="ECO:0000256" key="2">
    <source>
        <dbReference type="ARBA" id="ARBA00023125"/>
    </source>
</evidence>
<dbReference type="InterPro" id="IPR000281">
    <property type="entry name" value="HTH_RpiR"/>
</dbReference>
<reference evidence="6 7" key="1">
    <citation type="submission" date="2017-10" db="EMBL/GenBank/DDBJ databases">
        <title>Sequencing the genomes of 1000 actinobacteria strains.</title>
        <authorList>
            <person name="Klenk H.-P."/>
        </authorList>
    </citation>
    <scope>NUCLEOTIDE SEQUENCE [LARGE SCALE GENOMIC DNA]</scope>
    <source>
        <strain evidence="6 7">DSM 21798</strain>
    </source>
</reference>
<feature type="domain" description="SIS" evidence="5">
    <location>
        <begin position="130"/>
        <end position="270"/>
    </location>
</feature>
<dbReference type="Proteomes" id="UP000221369">
    <property type="component" value="Unassembled WGS sequence"/>
</dbReference>
<dbReference type="RefSeq" id="WP_098405838.1">
    <property type="nucleotide sequence ID" value="NZ_PDJE01000001.1"/>
</dbReference>
<protein>
    <submittedName>
        <fullName evidence="6">RpiR family transcriptional regulator</fullName>
    </submittedName>
</protein>
<dbReference type="InterPro" id="IPR035472">
    <property type="entry name" value="RpiR-like_SIS"/>
</dbReference>
<sequence>MADENVVQSLARVLPTLSAAEARVAELLLADPEGSVELTITELAQQCGVSQATVARFAQSLGYTGYRDFRLDLATSTTREHVRRERFSADGGPIAHDASIGDIISTIGYRDAMTIEETTKKLDPDTVETVAAALARSPRIDIVGSGSSGLVAADLQMKLQRIDLPAHHFADHHLALSSVALQKPGGVAIGISHSGQTREVIDALDIAAQANGTTVCITSDPDSQLAHASDLVLRTRSREDEYRSAAMASRIAQLAVVDILFAALVHRRFPVYSEPLSRTFDAVKQRRVPHVRRRKGQDDDSR</sequence>
<dbReference type="GO" id="GO:0003677">
    <property type="term" value="F:DNA binding"/>
    <property type="evidence" value="ECO:0007669"/>
    <property type="project" value="UniProtKB-KW"/>
</dbReference>
<dbReference type="GO" id="GO:0003700">
    <property type="term" value="F:DNA-binding transcription factor activity"/>
    <property type="evidence" value="ECO:0007669"/>
    <property type="project" value="InterPro"/>
</dbReference>
<accession>A0A2A9DRA5</accession>
<keyword evidence="1" id="KW-0805">Transcription regulation</keyword>
<dbReference type="Pfam" id="PF01380">
    <property type="entry name" value="SIS"/>
    <property type="match status" value="1"/>
</dbReference>
<dbReference type="PANTHER" id="PTHR30514">
    <property type="entry name" value="GLUCOKINASE"/>
    <property type="match status" value="1"/>
</dbReference>
<dbReference type="SUPFAM" id="SSF46689">
    <property type="entry name" value="Homeodomain-like"/>
    <property type="match status" value="1"/>
</dbReference>
<dbReference type="GO" id="GO:0097367">
    <property type="term" value="F:carbohydrate derivative binding"/>
    <property type="evidence" value="ECO:0007669"/>
    <property type="project" value="InterPro"/>
</dbReference>
<comment type="caution">
    <text evidence="6">The sequence shown here is derived from an EMBL/GenBank/DDBJ whole genome shotgun (WGS) entry which is preliminary data.</text>
</comment>
<evidence type="ECO:0000313" key="7">
    <source>
        <dbReference type="Proteomes" id="UP000221369"/>
    </source>
</evidence>
<dbReference type="InterPro" id="IPR001347">
    <property type="entry name" value="SIS_dom"/>
</dbReference>
<dbReference type="PANTHER" id="PTHR30514:SF1">
    <property type="entry name" value="HTH-TYPE TRANSCRIPTIONAL REGULATOR HEXR-RELATED"/>
    <property type="match status" value="1"/>
</dbReference>
<dbReference type="InterPro" id="IPR009057">
    <property type="entry name" value="Homeodomain-like_sf"/>
</dbReference>
<evidence type="ECO:0000313" key="6">
    <source>
        <dbReference type="EMBL" id="PFG29228.1"/>
    </source>
</evidence>
<gene>
    <name evidence="6" type="ORF">ATJ78_0128</name>
</gene>
<dbReference type="InterPro" id="IPR036388">
    <property type="entry name" value="WH-like_DNA-bd_sf"/>
</dbReference>
<dbReference type="AlphaFoldDB" id="A0A2A9DRA5"/>
<dbReference type="PROSITE" id="PS51464">
    <property type="entry name" value="SIS"/>
    <property type="match status" value="1"/>
</dbReference>
<dbReference type="CDD" id="cd05013">
    <property type="entry name" value="SIS_RpiR"/>
    <property type="match status" value="1"/>
</dbReference>
<dbReference type="EMBL" id="PDJE01000001">
    <property type="protein sequence ID" value="PFG29228.1"/>
    <property type="molecule type" value="Genomic_DNA"/>
</dbReference>
<dbReference type="PROSITE" id="PS51071">
    <property type="entry name" value="HTH_RPIR"/>
    <property type="match status" value="1"/>
</dbReference>
<keyword evidence="2" id="KW-0238">DNA-binding</keyword>
<dbReference type="InterPro" id="IPR047640">
    <property type="entry name" value="RpiR-like"/>
</dbReference>
<dbReference type="InterPro" id="IPR046348">
    <property type="entry name" value="SIS_dom_sf"/>
</dbReference>
<evidence type="ECO:0000256" key="1">
    <source>
        <dbReference type="ARBA" id="ARBA00023015"/>
    </source>
</evidence>
<feature type="domain" description="HTH rpiR-type" evidence="4">
    <location>
        <begin position="4"/>
        <end position="80"/>
    </location>
</feature>
<proteinExistence type="predicted"/>
<keyword evidence="7" id="KW-1185">Reference proteome</keyword>
<organism evidence="6 7">
    <name type="scientific">Paramicrobacterium agarici</name>
    <dbReference type="NCBI Taxonomy" id="630514"/>
    <lineage>
        <taxon>Bacteria</taxon>
        <taxon>Bacillati</taxon>
        <taxon>Actinomycetota</taxon>
        <taxon>Actinomycetes</taxon>
        <taxon>Micrococcales</taxon>
        <taxon>Microbacteriaceae</taxon>
        <taxon>Paramicrobacterium</taxon>
    </lineage>
</organism>
<evidence type="ECO:0000259" key="5">
    <source>
        <dbReference type="PROSITE" id="PS51464"/>
    </source>
</evidence>
<evidence type="ECO:0000256" key="3">
    <source>
        <dbReference type="ARBA" id="ARBA00023163"/>
    </source>
</evidence>
<dbReference type="SUPFAM" id="SSF53697">
    <property type="entry name" value="SIS domain"/>
    <property type="match status" value="1"/>
</dbReference>
<dbReference type="Gene3D" id="1.10.10.10">
    <property type="entry name" value="Winged helix-like DNA-binding domain superfamily/Winged helix DNA-binding domain"/>
    <property type="match status" value="1"/>
</dbReference>
<evidence type="ECO:0000259" key="4">
    <source>
        <dbReference type="PROSITE" id="PS51071"/>
    </source>
</evidence>
<name>A0A2A9DRA5_9MICO</name>